<dbReference type="AlphaFoldDB" id="A0A2J7Q501"/>
<gene>
    <name evidence="2" type="ORF">B7P43_G02492</name>
</gene>
<dbReference type="Proteomes" id="UP000235965">
    <property type="component" value="Unassembled WGS sequence"/>
</dbReference>
<keyword evidence="3" id="KW-1185">Reference proteome</keyword>
<comment type="caution">
    <text evidence="2">The sequence shown here is derived from an EMBL/GenBank/DDBJ whole genome shotgun (WGS) entry which is preliminary data.</text>
</comment>
<name>A0A2J7Q501_9NEOP</name>
<feature type="region of interest" description="Disordered" evidence="1">
    <location>
        <begin position="153"/>
        <end position="198"/>
    </location>
</feature>
<feature type="compositionally biased region" description="Polar residues" evidence="1">
    <location>
        <begin position="156"/>
        <end position="165"/>
    </location>
</feature>
<proteinExistence type="predicted"/>
<evidence type="ECO:0000256" key="1">
    <source>
        <dbReference type="SAM" id="MobiDB-lite"/>
    </source>
</evidence>
<accession>A0A2J7Q501</accession>
<organism evidence="2 3">
    <name type="scientific">Cryptotermes secundus</name>
    <dbReference type="NCBI Taxonomy" id="105785"/>
    <lineage>
        <taxon>Eukaryota</taxon>
        <taxon>Metazoa</taxon>
        <taxon>Ecdysozoa</taxon>
        <taxon>Arthropoda</taxon>
        <taxon>Hexapoda</taxon>
        <taxon>Insecta</taxon>
        <taxon>Pterygota</taxon>
        <taxon>Neoptera</taxon>
        <taxon>Polyneoptera</taxon>
        <taxon>Dictyoptera</taxon>
        <taxon>Blattodea</taxon>
        <taxon>Blattoidea</taxon>
        <taxon>Termitoidae</taxon>
        <taxon>Kalotermitidae</taxon>
        <taxon>Cryptotermitinae</taxon>
        <taxon>Cryptotermes</taxon>
    </lineage>
</organism>
<feature type="compositionally biased region" description="Low complexity" evidence="1">
    <location>
        <begin position="171"/>
        <end position="185"/>
    </location>
</feature>
<evidence type="ECO:0000313" key="3">
    <source>
        <dbReference type="Proteomes" id="UP000235965"/>
    </source>
</evidence>
<reference evidence="2 3" key="1">
    <citation type="submission" date="2017-12" db="EMBL/GenBank/DDBJ databases">
        <title>Hemimetabolous genomes reveal molecular basis of termite eusociality.</title>
        <authorList>
            <person name="Harrison M.C."/>
            <person name="Jongepier E."/>
            <person name="Robertson H.M."/>
            <person name="Arning N."/>
            <person name="Bitard-Feildel T."/>
            <person name="Chao H."/>
            <person name="Childers C.P."/>
            <person name="Dinh H."/>
            <person name="Doddapaneni H."/>
            <person name="Dugan S."/>
            <person name="Gowin J."/>
            <person name="Greiner C."/>
            <person name="Han Y."/>
            <person name="Hu H."/>
            <person name="Hughes D.S.T."/>
            <person name="Huylmans A.-K."/>
            <person name="Kemena C."/>
            <person name="Kremer L.P.M."/>
            <person name="Lee S.L."/>
            <person name="Lopez-Ezquerra A."/>
            <person name="Mallet L."/>
            <person name="Monroy-Kuhn J.M."/>
            <person name="Moser A."/>
            <person name="Murali S.C."/>
            <person name="Muzny D.M."/>
            <person name="Otani S."/>
            <person name="Piulachs M.-D."/>
            <person name="Poelchau M."/>
            <person name="Qu J."/>
            <person name="Schaub F."/>
            <person name="Wada-Katsumata A."/>
            <person name="Worley K.C."/>
            <person name="Xie Q."/>
            <person name="Ylla G."/>
            <person name="Poulsen M."/>
            <person name="Gibbs R.A."/>
            <person name="Schal C."/>
            <person name="Richards S."/>
            <person name="Belles X."/>
            <person name="Korb J."/>
            <person name="Bornberg-Bauer E."/>
        </authorList>
    </citation>
    <scope>NUCLEOTIDE SEQUENCE [LARGE SCALE GENOMIC DNA]</scope>
    <source>
        <tissue evidence="2">Whole body</tissue>
    </source>
</reference>
<dbReference type="OrthoDB" id="6627319at2759"/>
<protein>
    <submittedName>
        <fullName evidence="2">Uncharacterized protein</fullName>
    </submittedName>
</protein>
<sequence>MKVESVVKKVSPVPFDSGCTVEGSEGTLDGDDMPEFVGHEMNNVADKNDPFSGALFSHISDESNIELEESQTTQCDSDSLTMLQDSYDQLQSKSNVSAPKGCSLVLNQPSCTSTNHSASSQILNILKVSSDMILFPANDVLNSESSSISAILPMDNKSSTDNRSASPLALQTDGSSQTGTLTSTTIDVSSENERNTSWTKGKLHMRENCVKVLPKLISTMSQESENCSGHINVISSKCVATRPLLESEKNFKECRMDSEENKDGRKCKLHTAVLNTRCQKYSNKISQRHCQAVNMSSIPETHKHSNNHLTNYKSDSGKKCELATQTVAIENDNDGPSGCAAWRTAVSKKYYFRRHVREHLHSLHNTRNMKHILEKYP</sequence>
<evidence type="ECO:0000313" key="2">
    <source>
        <dbReference type="EMBL" id="PNF23661.1"/>
    </source>
</evidence>
<dbReference type="EMBL" id="NEVH01018372">
    <property type="protein sequence ID" value="PNF23661.1"/>
    <property type="molecule type" value="Genomic_DNA"/>
</dbReference>